<keyword evidence="3" id="KW-1185">Reference proteome</keyword>
<feature type="compositionally biased region" description="Polar residues" evidence="1">
    <location>
        <begin position="1"/>
        <end position="14"/>
    </location>
</feature>
<reference evidence="2 3" key="1">
    <citation type="submission" date="2023-08" db="EMBL/GenBank/DDBJ databases">
        <title>A Necator americanus chromosomal reference genome.</title>
        <authorList>
            <person name="Ilik V."/>
            <person name="Petrzelkova K.J."/>
            <person name="Pardy F."/>
            <person name="Fuh T."/>
            <person name="Niatou-Singa F.S."/>
            <person name="Gouil Q."/>
            <person name="Baker L."/>
            <person name="Ritchie M.E."/>
            <person name="Jex A.R."/>
            <person name="Gazzola D."/>
            <person name="Li H."/>
            <person name="Toshio Fujiwara R."/>
            <person name="Zhan B."/>
            <person name="Aroian R.V."/>
            <person name="Pafco B."/>
            <person name="Schwarz E.M."/>
        </authorList>
    </citation>
    <scope>NUCLEOTIDE SEQUENCE [LARGE SCALE GENOMIC DNA]</scope>
    <source>
        <strain evidence="2 3">Aroian</strain>
        <tissue evidence="2">Whole animal</tissue>
    </source>
</reference>
<name>A0ABR1DK00_NECAM</name>
<evidence type="ECO:0000313" key="3">
    <source>
        <dbReference type="Proteomes" id="UP001303046"/>
    </source>
</evidence>
<protein>
    <submittedName>
        <fullName evidence="2">Uncharacterized protein</fullName>
    </submittedName>
</protein>
<evidence type="ECO:0000313" key="2">
    <source>
        <dbReference type="EMBL" id="KAK6750797.1"/>
    </source>
</evidence>
<evidence type="ECO:0000256" key="1">
    <source>
        <dbReference type="SAM" id="MobiDB-lite"/>
    </source>
</evidence>
<sequence>MALSLQTDVGQRKSSAPEEQRLQKMTTLKIQFDYVLSGNIHPPIGYDWRKKFRQRVSMYIHTIDGTMTVLMTPSPPPFVFNMLERCTMIEI</sequence>
<organism evidence="2 3">
    <name type="scientific">Necator americanus</name>
    <name type="common">Human hookworm</name>
    <dbReference type="NCBI Taxonomy" id="51031"/>
    <lineage>
        <taxon>Eukaryota</taxon>
        <taxon>Metazoa</taxon>
        <taxon>Ecdysozoa</taxon>
        <taxon>Nematoda</taxon>
        <taxon>Chromadorea</taxon>
        <taxon>Rhabditida</taxon>
        <taxon>Rhabditina</taxon>
        <taxon>Rhabditomorpha</taxon>
        <taxon>Strongyloidea</taxon>
        <taxon>Ancylostomatidae</taxon>
        <taxon>Bunostominae</taxon>
        <taxon>Necator</taxon>
    </lineage>
</organism>
<dbReference type="Proteomes" id="UP001303046">
    <property type="component" value="Unassembled WGS sequence"/>
</dbReference>
<gene>
    <name evidence="2" type="primary">Necator_chrIV.g15936</name>
    <name evidence="2" type="ORF">RB195_002641</name>
</gene>
<feature type="region of interest" description="Disordered" evidence="1">
    <location>
        <begin position="1"/>
        <end position="20"/>
    </location>
</feature>
<proteinExistence type="predicted"/>
<accession>A0ABR1DK00</accession>
<dbReference type="EMBL" id="JAVFWL010000004">
    <property type="protein sequence ID" value="KAK6750797.1"/>
    <property type="molecule type" value="Genomic_DNA"/>
</dbReference>
<comment type="caution">
    <text evidence="2">The sequence shown here is derived from an EMBL/GenBank/DDBJ whole genome shotgun (WGS) entry which is preliminary data.</text>
</comment>